<dbReference type="PANTHER" id="PTHR11022:SF41">
    <property type="entry name" value="PEPTIDOGLYCAN-RECOGNITION PROTEIN LC-RELATED"/>
    <property type="match status" value="1"/>
</dbReference>
<dbReference type="InterPro" id="IPR006311">
    <property type="entry name" value="TAT_signal"/>
</dbReference>
<evidence type="ECO:0000313" key="5">
    <source>
        <dbReference type="Proteomes" id="UP001595699"/>
    </source>
</evidence>
<dbReference type="PANTHER" id="PTHR11022">
    <property type="entry name" value="PEPTIDOGLYCAN RECOGNITION PROTEIN"/>
    <property type="match status" value="1"/>
</dbReference>
<comment type="caution">
    <text evidence="4">The sequence shown here is derived from an EMBL/GenBank/DDBJ whole genome shotgun (WGS) entry which is preliminary data.</text>
</comment>
<accession>A0ABV7YGI5</accession>
<evidence type="ECO:0000256" key="1">
    <source>
        <dbReference type="ARBA" id="ARBA00007553"/>
    </source>
</evidence>
<name>A0ABV7YGI5_9ACTN</name>
<dbReference type="InterPro" id="IPR006619">
    <property type="entry name" value="PGRP_domain_met/bac"/>
</dbReference>
<dbReference type="CDD" id="cd06583">
    <property type="entry name" value="PGRP"/>
    <property type="match status" value="1"/>
</dbReference>
<feature type="signal peptide" evidence="2">
    <location>
        <begin position="1"/>
        <end position="27"/>
    </location>
</feature>
<keyword evidence="2" id="KW-0732">Signal</keyword>
<feature type="domain" description="Peptidoglycan recognition protein family" evidence="3">
    <location>
        <begin position="37"/>
        <end position="202"/>
    </location>
</feature>
<sequence>MRLRRRAVLTGALTVSAALAAPGIANAAPSTVRAFGVEVVRRAGWGADESFRFDTNGNEIMPQAYFPVQTLTVHHAVTSNNDANPAATVRAIYRDQAVTQTWGDIGYQLLIDRHGTIYEGRWSGADTTPVFQGRQGNGPRMSNGAHVGGFNAGNVGVCLLGDFTTIQPTAAARRSLVRTLAGLAHLTGLDPLATVAYVNPISGAQKTVPAIAAHREWSATACPGDAFYPHLPGVRQDVAAYLERFRREHS</sequence>
<reference evidence="5" key="1">
    <citation type="journal article" date="2019" name="Int. J. Syst. Evol. Microbiol.">
        <title>The Global Catalogue of Microorganisms (GCM) 10K type strain sequencing project: providing services to taxonomists for standard genome sequencing and annotation.</title>
        <authorList>
            <consortium name="The Broad Institute Genomics Platform"/>
            <consortium name="The Broad Institute Genome Sequencing Center for Infectious Disease"/>
            <person name="Wu L."/>
            <person name="Ma J."/>
        </authorList>
    </citation>
    <scope>NUCLEOTIDE SEQUENCE [LARGE SCALE GENOMIC DNA]</scope>
    <source>
        <strain evidence="5">CGMCC 4.7241</strain>
    </source>
</reference>
<dbReference type="InterPro" id="IPR036505">
    <property type="entry name" value="Amidase/PGRP_sf"/>
</dbReference>
<organism evidence="4 5">
    <name type="scientific">Tenggerimyces flavus</name>
    <dbReference type="NCBI Taxonomy" id="1708749"/>
    <lineage>
        <taxon>Bacteria</taxon>
        <taxon>Bacillati</taxon>
        <taxon>Actinomycetota</taxon>
        <taxon>Actinomycetes</taxon>
        <taxon>Propionibacteriales</taxon>
        <taxon>Nocardioidaceae</taxon>
        <taxon>Tenggerimyces</taxon>
    </lineage>
</organism>
<feature type="chain" id="PRO_5046516581" evidence="2">
    <location>
        <begin position="28"/>
        <end position="250"/>
    </location>
</feature>
<proteinExistence type="inferred from homology"/>
<dbReference type="InterPro" id="IPR015510">
    <property type="entry name" value="PGRP"/>
</dbReference>
<gene>
    <name evidence="4" type="ORF">ACFOUW_25080</name>
</gene>
<dbReference type="SMART" id="SM00701">
    <property type="entry name" value="PGRP"/>
    <property type="match status" value="1"/>
</dbReference>
<dbReference type="SUPFAM" id="SSF55846">
    <property type="entry name" value="N-acetylmuramoyl-L-alanine amidase-like"/>
    <property type="match status" value="1"/>
</dbReference>
<dbReference type="InterPro" id="IPR002502">
    <property type="entry name" value="Amidase_domain"/>
</dbReference>
<evidence type="ECO:0000259" key="3">
    <source>
        <dbReference type="SMART" id="SM00701"/>
    </source>
</evidence>
<comment type="similarity">
    <text evidence="1">Belongs to the N-acetylmuramoyl-L-alanine amidase 2 family.</text>
</comment>
<evidence type="ECO:0000313" key="4">
    <source>
        <dbReference type="EMBL" id="MFC3764132.1"/>
    </source>
</evidence>
<dbReference type="Proteomes" id="UP001595699">
    <property type="component" value="Unassembled WGS sequence"/>
</dbReference>
<protein>
    <submittedName>
        <fullName evidence="4">Peptidoglycan recognition family protein</fullName>
    </submittedName>
</protein>
<dbReference type="RefSeq" id="WP_385928364.1">
    <property type="nucleotide sequence ID" value="NZ_JBHRZH010000023.1"/>
</dbReference>
<keyword evidence="5" id="KW-1185">Reference proteome</keyword>
<dbReference type="Gene3D" id="3.40.80.10">
    <property type="entry name" value="Peptidoglycan recognition protein-like"/>
    <property type="match status" value="1"/>
</dbReference>
<dbReference type="EMBL" id="JBHRZH010000023">
    <property type="protein sequence ID" value="MFC3764132.1"/>
    <property type="molecule type" value="Genomic_DNA"/>
</dbReference>
<evidence type="ECO:0000256" key="2">
    <source>
        <dbReference type="SAM" id="SignalP"/>
    </source>
</evidence>
<dbReference type="PROSITE" id="PS51318">
    <property type="entry name" value="TAT"/>
    <property type="match status" value="1"/>
</dbReference>
<dbReference type="Pfam" id="PF01510">
    <property type="entry name" value="Amidase_2"/>
    <property type="match status" value="1"/>
</dbReference>